<comment type="similarity">
    <text evidence="2">Belongs to the EamA transporter family.</text>
</comment>
<feature type="transmembrane region" description="Helical" evidence="6">
    <location>
        <begin position="231"/>
        <end position="253"/>
    </location>
</feature>
<feature type="transmembrane region" description="Helical" evidence="6">
    <location>
        <begin position="138"/>
        <end position="156"/>
    </location>
</feature>
<evidence type="ECO:0000256" key="5">
    <source>
        <dbReference type="ARBA" id="ARBA00023136"/>
    </source>
</evidence>
<evidence type="ECO:0000256" key="1">
    <source>
        <dbReference type="ARBA" id="ARBA00004141"/>
    </source>
</evidence>
<keyword evidence="5 6" id="KW-0472">Membrane</keyword>
<dbReference type="SUPFAM" id="SSF103481">
    <property type="entry name" value="Multidrug resistance efflux transporter EmrE"/>
    <property type="match status" value="2"/>
</dbReference>
<dbReference type="InterPro" id="IPR000620">
    <property type="entry name" value="EamA_dom"/>
</dbReference>
<organism evidence="8 9">
    <name type="scientific">Nocardioides aquaticus</name>
    <dbReference type="NCBI Taxonomy" id="160826"/>
    <lineage>
        <taxon>Bacteria</taxon>
        <taxon>Bacillati</taxon>
        <taxon>Actinomycetota</taxon>
        <taxon>Actinomycetes</taxon>
        <taxon>Propionibacteriales</taxon>
        <taxon>Nocardioidaceae</taxon>
        <taxon>Nocardioides</taxon>
    </lineage>
</organism>
<evidence type="ECO:0000256" key="4">
    <source>
        <dbReference type="ARBA" id="ARBA00022989"/>
    </source>
</evidence>
<evidence type="ECO:0000313" key="9">
    <source>
        <dbReference type="Proteomes" id="UP000679307"/>
    </source>
</evidence>
<dbReference type="RefSeq" id="WP_214056657.1">
    <property type="nucleotide sequence ID" value="NZ_BAAAHS010000053.1"/>
</dbReference>
<feature type="transmembrane region" description="Helical" evidence="6">
    <location>
        <begin position="162"/>
        <end position="183"/>
    </location>
</feature>
<evidence type="ECO:0000259" key="7">
    <source>
        <dbReference type="Pfam" id="PF00892"/>
    </source>
</evidence>
<feature type="transmembrane region" description="Helical" evidence="6">
    <location>
        <begin position="83"/>
        <end position="104"/>
    </location>
</feature>
<feature type="transmembrane region" description="Helical" evidence="6">
    <location>
        <begin position="290"/>
        <end position="308"/>
    </location>
</feature>
<keyword evidence="3 6" id="KW-0812">Transmembrane</keyword>
<dbReference type="Proteomes" id="UP000679307">
    <property type="component" value="Chromosome"/>
</dbReference>
<feature type="transmembrane region" description="Helical" evidence="6">
    <location>
        <begin position="195"/>
        <end position="219"/>
    </location>
</feature>
<proteinExistence type="inferred from homology"/>
<reference evidence="8 9" key="1">
    <citation type="submission" date="2021-05" db="EMBL/GenBank/DDBJ databases">
        <title>Complete genome of Nocardioides aquaticus KCTC 9944T isolated from meromictic and hypersaline Ekho Lake, Antarctica.</title>
        <authorList>
            <person name="Hwang K."/>
            <person name="Kim K.M."/>
            <person name="Choe H."/>
        </authorList>
    </citation>
    <scope>NUCLEOTIDE SEQUENCE [LARGE SCALE GENOMIC DNA]</scope>
    <source>
        <strain evidence="8 9">KCTC 9944</strain>
    </source>
</reference>
<gene>
    <name evidence="8" type="ORF">ENKNEFLB_03674</name>
</gene>
<dbReference type="PANTHER" id="PTHR32322">
    <property type="entry name" value="INNER MEMBRANE TRANSPORTER"/>
    <property type="match status" value="1"/>
</dbReference>
<evidence type="ECO:0000256" key="3">
    <source>
        <dbReference type="ARBA" id="ARBA00022692"/>
    </source>
</evidence>
<evidence type="ECO:0000256" key="6">
    <source>
        <dbReference type="SAM" id="Phobius"/>
    </source>
</evidence>
<dbReference type="PANTHER" id="PTHR32322:SF2">
    <property type="entry name" value="EAMA DOMAIN-CONTAINING PROTEIN"/>
    <property type="match status" value="1"/>
</dbReference>
<evidence type="ECO:0000313" key="8">
    <source>
        <dbReference type="EMBL" id="QVT81266.1"/>
    </source>
</evidence>
<feature type="domain" description="EamA" evidence="7">
    <location>
        <begin position="167"/>
        <end position="304"/>
    </location>
</feature>
<evidence type="ECO:0000256" key="2">
    <source>
        <dbReference type="ARBA" id="ARBA00007362"/>
    </source>
</evidence>
<dbReference type="EMBL" id="CP075371">
    <property type="protein sequence ID" value="QVT81266.1"/>
    <property type="molecule type" value="Genomic_DNA"/>
</dbReference>
<comment type="subcellular location">
    <subcellularLocation>
        <location evidence="1">Membrane</location>
        <topology evidence="1">Multi-pass membrane protein</topology>
    </subcellularLocation>
</comment>
<protein>
    <submittedName>
        <fullName evidence="8">S-adenosylmethionine/S-adenosylhomocysteine transporter</fullName>
    </submittedName>
</protein>
<feature type="domain" description="EamA" evidence="7">
    <location>
        <begin position="28"/>
        <end position="155"/>
    </location>
</feature>
<feature type="transmembrane region" description="Helical" evidence="6">
    <location>
        <begin position="53"/>
        <end position="71"/>
    </location>
</feature>
<keyword evidence="9" id="KW-1185">Reference proteome</keyword>
<dbReference type="InterPro" id="IPR037185">
    <property type="entry name" value="EmrE-like"/>
</dbReference>
<dbReference type="Pfam" id="PF00892">
    <property type="entry name" value="EamA"/>
    <property type="match status" value="2"/>
</dbReference>
<feature type="transmembrane region" description="Helical" evidence="6">
    <location>
        <begin position="110"/>
        <end position="131"/>
    </location>
</feature>
<sequence length="312" mass="31224">MPTTPPAAPPGPTGPVAPTKVPVGPAAAFVLVWSSGYILGPASVAAAGPLSVLGYRFVLAALLAGVLARWLRGPLRVTRPVLVRVAGVGLVMNAVQFGLMYLAFDAGLAPTLGALLHSLSPVLTVLLAGVLLEERVGLVQVLGFVLGVAGVLVVLGPDVEGAGGPLGLGLGVVATLALSLGTLGQRWLGGTERGLDPLWSLTLQLAVSAPPMLLLGLTLEGPWPVTDLSQAVVTVVLLAAVNSVLGLFLLGAVVRRGGAGASSSVFFLSPPVTAVMAWLAFGDVLGPRQLAGLLLASVGVAIALRGGLASRS</sequence>
<keyword evidence="4 6" id="KW-1133">Transmembrane helix</keyword>
<feature type="transmembrane region" description="Helical" evidence="6">
    <location>
        <begin position="265"/>
        <end position="284"/>
    </location>
</feature>
<name>A0ABX8ELK6_9ACTN</name>
<dbReference type="InterPro" id="IPR050638">
    <property type="entry name" value="AA-Vitamin_Transporters"/>
</dbReference>
<accession>A0ABX8ELK6</accession>